<sequence length="62" mass="6907">MDGQTDETDGQTCSERVRIRTHLMTSAVVMMTIADHVVTDGMDDVATVVVVGRLGRMQRRTR</sequence>
<reference evidence="1 2" key="1">
    <citation type="submission" date="2016-03" db="EMBL/GenBank/DDBJ databases">
        <title>EvidentialGene: Evidence-directed Construction of Genes on Genomes.</title>
        <authorList>
            <person name="Gilbert D.G."/>
            <person name="Choi J.-H."/>
            <person name="Mockaitis K."/>
            <person name="Colbourne J."/>
            <person name="Pfrender M."/>
        </authorList>
    </citation>
    <scope>NUCLEOTIDE SEQUENCE [LARGE SCALE GENOMIC DNA]</scope>
    <source>
        <strain evidence="1 2">Xinb3</strain>
        <tissue evidence="1">Complete organism</tissue>
    </source>
</reference>
<keyword evidence="2" id="KW-1185">Reference proteome</keyword>
<dbReference type="Proteomes" id="UP000076858">
    <property type="component" value="Unassembled WGS sequence"/>
</dbReference>
<protein>
    <submittedName>
        <fullName evidence="1">Uncharacterized protein</fullName>
    </submittedName>
</protein>
<evidence type="ECO:0000313" key="1">
    <source>
        <dbReference type="EMBL" id="KZS06824.1"/>
    </source>
</evidence>
<dbReference type="AlphaFoldDB" id="A0A162D4L6"/>
<evidence type="ECO:0000313" key="2">
    <source>
        <dbReference type="Proteomes" id="UP000076858"/>
    </source>
</evidence>
<proteinExistence type="predicted"/>
<name>A0A162D4L6_9CRUS</name>
<dbReference type="EMBL" id="LRGB01002580">
    <property type="protein sequence ID" value="KZS06824.1"/>
    <property type="molecule type" value="Genomic_DNA"/>
</dbReference>
<comment type="caution">
    <text evidence="1">The sequence shown here is derived from an EMBL/GenBank/DDBJ whole genome shotgun (WGS) entry which is preliminary data.</text>
</comment>
<gene>
    <name evidence="1" type="ORF">APZ42_029364</name>
</gene>
<accession>A0A162D4L6</accession>
<organism evidence="1 2">
    <name type="scientific">Daphnia magna</name>
    <dbReference type="NCBI Taxonomy" id="35525"/>
    <lineage>
        <taxon>Eukaryota</taxon>
        <taxon>Metazoa</taxon>
        <taxon>Ecdysozoa</taxon>
        <taxon>Arthropoda</taxon>
        <taxon>Crustacea</taxon>
        <taxon>Branchiopoda</taxon>
        <taxon>Diplostraca</taxon>
        <taxon>Cladocera</taxon>
        <taxon>Anomopoda</taxon>
        <taxon>Daphniidae</taxon>
        <taxon>Daphnia</taxon>
    </lineage>
</organism>